<evidence type="ECO:0000256" key="1">
    <source>
        <dbReference type="ARBA" id="ARBA00004141"/>
    </source>
</evidence>
<reference evidence="10" key="2">
    <citation type="submission" date="2015-02" db="UniProtKB">
        <authorList>
            <consortium name="EnsemblMetazoa"/>
        </authorList>
    </citation>
    <scope>IDENTIFICATION</scope>
</reference>
<evidence type="ECO:0000256" key="3">
    <source>
        <dbReference type="ARBA" id="ARBA00022676"/>
    </source>
</evidence>
<dbReference type="AlphaFoldDB" id="T1IWI9"/>
<keyword evidence="7 9" id="KW-0472">Membrane</keyword>
<organism evidence="10 11">
    <name type="scientific">Strigamia maritima</name>
    <name type="common">European centipede</name>
    <name type="synonym">Geophilus maritimus</name>
    <dbReference type="NCBI Taxonomy" id="126957"/>
    <lineage>
        <taxon>Eukaryota</taxon>
        <taxon>Metazoa</taxon>
        <taxon>Ecdysozoa</taxon>
        <taxon>Arthropoda</taxon>
        <taxon>Myriapoda</taxon>
        <taxon>Chilopoda</taxon>
        <taxon>Pleurostigmophora</taxon>
        <taxon>Geophilomorpha</taxon>
        <taxon>Linotaeniidae</taxon>
        <taxon>Strigamia</taxon>
    </lineage>
</organism>
<evidence type="ECO:0000256" key="8">
    <source>
        <dbReference type="SAM" id="MobiDB-lite"/>
    </source>
</evidence>
<dbReference type="PANTHER" id="PTHR31488:SF3">
    <property type="entry name" value="C-MANNOSYLTRANSFERASE DPY19L3"/>
    <property type="match status" value="1"/>
</dbReference>
<dbReference type="Proteomes" id="UP000014500">
    <property type="component" value="Unassembled WGS sequence"/>
</dbReference>
<dbReference type="PhylomeDB" id="T1IWI9"/>
<dbReference type="PANTHER" id="PTHR31488">
    <property type="entry name" value="DPY-19-LIKE 1, LIKE (H. SAPIENS)"/>
    <property type="match status" value="1"/>
</dbReference>
<dbReference type="EnsemblMetazoa" id="SMAR005559-RA">
    <property type="protein sequence ID" value="SMAR005559-PA"/>
    <property type="gene ID" value="SMAR005559"/>
</dbReference>
<evidence type="ECO:0000313" key="11">
    <source>
        <dbReference type="Proteomes" id="UP000014500"/>
    </source>
</evidence>
<keyword evidence="3" id="KW-0328">Glycosyltransferase</keyword>
<keyword evidence="4" id="KW-0808">Transferase</keyword>
<keyword evidence="6 9" id="KW-1133">Transmembrane helix</keyword>
<feature type="region of interest" description="Disordered" evidence="8">
    <location>
        <begin position="1"/>
        <end position="204"/>
    </location>
</feature>
<feature type="compositionally biased region" description="Low complexity" evidence="8">
    <location>
        <begin position="76"/>
        <end position="87"/>
    </location>
</feature>
<dbReference type="EMBL" id="JH431620">
    <property type="status" value="NOT_ANNOTATED_CDS"/>
    <property type="molecule type" value="Genomic_DNA"/>
</dbReference>
<name>T1IWI9_STRMM</name>
<dbReference type="InterPro" id="IPR018732">
    <property type="entry name" value="Dpy-19/Dpy-19-like"/>
</dbReference>
<comment type="similarity">
    <text evidence="2">Belongs to the dpy-19 family.</text>
</comment>
<feature type="transmembrane region" description="Helical" evidence="9">
    <location>
        <begin position="614"/>
        <end position="636"/>
    </location>
</feature>
<evidence type="ECO:0000256" key="2">
    <source>
        <dbReference type="ARBA" id="ARBA00008744"/>
    </source>
</evidence>
<proteinExistence type="inferred from homology"/>
<feature type="transmembrane region" description="Helical" evidence="9">
    <location>
        <begin position="542"/>
        <end position="560"/>
    </location>
</feature>
<evidence type="ECO:0000313" key="10">
    <source>
        <dbReference type="EnsemblMetazoa" id="SMAR005559-PA"/>
    </source>
</evidence>
<feature type="transmembrane region" description="Helical" evidence="9">
    <location>
        <begin position="503"/>
        <end position="522"/>
    </location>
</feature>
<feature type="transmembrane region" description="Helical" evidence="9">
    <location>
        <begin position="350"/>
        <end position="367"/>
    </location>
</feature>
<dbReference type="HOGENOM" id="CLU_014404_1_0_1"/>
<dbReference type="InterPro" id="IPR047462">
    <property type="entry name" value="Dpy19"/>
</dbReference>
<feature type="compositionally biased region" description="Low complexity" evidence="8">
    <location>
        <begin position="100"/>
        <end position="110"/>
    </location>
</feature>
<feature type="transmembrane region" description="Helical" evidence="9">
    <location>
        <begin position="657"/>
        <end position="675"/>
    </location>
</feature>
<comment type="subcellular location">
    <subcellularLocation>
        <location evidence="1">Membrane</location>
        <topology evidence="1">Multi-pass membrane protein</topology>
    </subcellularLocation>
</comment>
<sequence>MDRVVDELQIRHRRSKSPKYITDKSEQQLKYEALKYDTKQSPAITPRKSPALTGSKPSPAISSKSYYPAIAQYPARRSPSSSPKRSPTGVIRSRYPAITARRSPSSSPKRSPAPRHYPAITSGKSPAVTPNKLSPAIPTRHYSNRSPRRSPTPSPRRTPRPSPYHYPAIEGGSLNPSVTVAPATPRHCRTISPGPTPSNTPRRQLPIQTTHIGYVDSNQQWITPLYKFVDFVNRFLYPINVTIGIVAMLVISYKIAHYLESLHENELWFSNIKEVEREISFRTEQGLYYSYYKHLINASSFYSGLLALISDNVTESGRIINVISRFNIYQEIFLSAVFRFFGLKSYIQPIFFYVKSVFILQALYISALYTTTWILSRSWLAGILSVCFYVFNRVDSTRVNFTIPLRESFSLPFLFCEICILTYYLRPQLTVQEEKRTLISVGAFTYFYCITWQFSSYIMFLQCAVLFLLAICTIAPRMKVIKLLVVNGIALLAVGVVQFGQSFVFGSVALSFLPSAVFILCVQERYPSKGLKSNVVRVSFRLLFAIGFTMTLNIFIKTLLNIESDSHIWKFVFAKLGLENQRDFESRLYLCNEAFQPLDLATHRRLSRGLFLPFYVIIEFVYLTALVVAVLLKWGNLTFKKDISREHRLLMQKRPELAFHVVLTVFLAILAMSTTRMKFLWVPHMCIVTSVGICDLRIWRTLAGWFTTQINCIRHLATALVIFYLLYRFLPDVLKELEELKEFWDPDTVELMEWIQIETQPTVVFAGSMQLLAGIKLCTGRAISNHPHFEDKWLRERTKKVYQMYARQPPHIIYKIFKDMNVNYIIVEDSICLGSQRNRCRLPDVMDLHNGHVPEDGHQEYGLSYSVVPRFCDQVRYSDGDYEKYFQLVFINKTFRVYVLA</sequence>
<dbReference type="Pfam" id="PF10034">
    <property type="entry name" value="Dpy19"/>
    <property type="match status" value="1"/>
</dbReference>
<evidence type="ECO:0000256" key="6">
    <source>
        <dbReference type="ARBA" id="ARBA00022989"/>
    </source>
</evidence>
<protein>
    <recommendedName>
        <fullName evidence="12">C-mannosyltransferase DPY19L3</fullName>
    </recommendedName>
</protein>
<evidence type="ECO:0000256" key="7">
    <source>
        <dbReference type="ARBA" id="ARBA00023136"/>
    </source>
</evidence>
<accession>T1IWI9</accession>
<dbReference type="STRING" id="126957.T1IWI9"/>
<feature type="transmembrane region" description="Helical" evidence="9">
    <location>
        <begin position="373"/>
        <end position="391"/>
    </location>
</feature>
<feature type="transmembrane region" description="Helical" evidence="9">
    <location>
        <begin position="403"/>
        <end position="425"/>
    </location>
</feature>
<dbReference type="OMA" id="HPHYENK"/>
<evidence type="ECO:0008006" key="12">
    <source>
        <dbReference type="Google" id="ProtNLM"/>
    </source>
</evidence>
<dbReference type="CDD" id="cd20177">
    <property type="entry name" value="Dpy19"/>
    <property type="match status" value="1"/>
</dbReference>
<dbReference type="GO" id="GO:0005637">
    <property type="term" value="C:nuclear inner membrane"/>
    <property type="evidence" value="ECO:0007669"/>
    <property type="project" value="TreeGrafter"/>
</dbReference>
<keyword evidence="11" id="KW-1185">Reference proteome</keyword>
<dbReference type="GO" id="GO:0000030">
    <property type="term" value="F:mannosyltransferase activity"/>
    <property type="evidence" value="ECO:0007669"/>
    <property type="project" value="InterPro"/>
</dbReference>
<keyword evidence="5 9" id="KW-0812">Transmembrane</keyword>
<dbReference type="eggNOG" id="KOG4587">
    <property type="taxonomic scope" value="Eukaryota"/>
</dbReference>
<feature type="compositionally biased region" description="Basic and acidic residues" evidence="8">
    <location>
        <begin position="21"/>
        <end position="38"/>
    </location>
</feature>
<feature type="transmembrane region" description="Helical" evidence="9">
    <location>
        <begin position="480"/>
        <end position="497"/>
    </location>
</feature>
<feature type="compositionally biased region" description="Basic and acidic residues" evidence="8">
    <location>
        <begin position="1"/>
        <end position="10"/>
    </location>
</feature>
<feature type="compositionally biased region" description="Pro residues" evidence="8">
    <location>
        <begin position="150"/>
        <end position="164"/>
    </location>
</feature>
<reference evidence="11" key="1">
    <citation type="submission" date="2011-05" db="EMBL/GenBank/DDBJ databases">
        <authorList>
            <person name="Richards S.R."/>
            <person name="Qu J."/>
            <person name="Jiang H."/>
            <person name="Jhangiani S.N."/>
            <person name="Agravi P."/>
            <person name="Goodspeed R."/>
            <person name="Gross S."/>
            <person name="Mandapat C."/>
            <person name="Jackson L."/>
            <person name="Mathew T."/>
            <person name="Pu L."/>
            <person name="Thornton R."/>
            <person name="Saada N."/>
            <person name="Wilczek-Boney K.B."/>
            <person name="Lee S."/>
            <person name="Kovar C."/>
            <person name="Wu Y."/>
            <person name="Scherer S.E."/>
            <person name="Worley K.C."/>
            <person name="Muzny D.M."/>
            <person name="Gibbs R."/>
        </authorList>
    </citation>
    <scope>NUCLEOTIDE SEQUENCE</scope>
    <source>
        <strain evidence="11">Brora</strain>
    </source>
</reference>
<evidence type="ECO:0000256" key="5">
    <source>
        <dbReference type="ARBA" id="ARBA00022692"/>
    </source>
</evidence>
<evidence type="ECO:0000256" key="9">
    <source>
        <dbReference type="SAM" id="Phobius"/>
    </source>
</evidence>
<feature type="transmembrane region" description="Helical" evidence="9">
    <location>
        <begin position="235"/>
        <end position="253"/>
    </location>
</feature>
<evidence type="ECO:0000256" key="4">
    <source>
        <dbReference type="ARBA" id="ARBA00022679"/>
    </source>
</evidence>